<sequence>MTKINNGEWRLLEELIEKKNEQESRINDTNIAQPPLFAIQVALAALLVSWNIYPSFIISHSAGDEAAAFVADRLSLVEAVRILAVLMSEEEVENKLLKGIEHLACIAVVNSLRSDEAANVFLEISPHPVLATSIRECCKLTNQQQSSPLILLTLKRKEDEQITLLPSLAQLTTSSQVWQQYCHTRQILPMKNHAEYCDNFPLYKFHLSPSNRIQTHPLLDIRQLNEQTSATWKSLININLPQHSFLQDHKIQDAVLFPAVVYLELATAACQQLLSSKEDDQQQLTIIFEDVNFIKALILNEHELVEVCIQIIMPMREWSIILCNQDNLNKYSLNQFTLHAQEPFNELAAYYAQMVIKDLDLNQQHHPLLNACRSLASTTNKGVTWHSTQLRLIQLIERFPHILSGEKNGLDIFFGDDDEVGETFRQVKTLISATKTQHIFHSICQHLQLQYEQQIKDNSFENYRLRIFWLSDSHCSYVLPILDLLLNLSQQTGLSIDLHYADSDPTQLANAQQTFNTHINNQTKNLSIIYDETIDLYDSKTLEQISFESFDIIFSANQLLVNQDLINCLISLRRLLVSNGLVLLLELVHVPLYFDLIFCFNDQWWSSSDDNNRSLNNIQRWTPLVEQIEGSNIIESTLNQNETFKQNEELICGTLSLILQTIQKSSPYFHPFVYVLTDHAQFNNDSNLNIIPSPFIGLARSLITEYERHRLQLIDLQTSLNNNN</sequence>
<protein>
    <recommendedName>
        <fullName evidence="3">PKS/mFAS DH domain-containing protein</fullName>
    </recommendedName>
</protein>
<comment type="caution">
    <text evidence="4">The sequence shown here is derived from an EMBL/GenBank/DDBJ whole genome shotgun (WGS) entry which is preliminary data.</text>
</comment>
<dbReference type="PANTHER" id="PTHR45681:SF6">
    <property type="entry name" value="POLYKETIDE SYNTHASE 37"/>
    <property type="match status" value="1"/>
</dbReference>
<dbReference type="SMART" id="SM00827">
    <property type="entry name" value="PKS_AT"/>
    <property type="match status" value="1"/>
</dbReference>
<keyword evidence="1" id="KW-0808">Transferase</keyword>
<dbReference type="InterPro" id="IPR049552">
    <property type="entry name" value="PKS_DH_N"/>
</dbReference>
<dbReference type="Gene3D" id="3.40.366.10">
    <property type="entry name" value="Malonyl-Coenzyme A Acyl Carrier Protein, domain 2"/>
    <property type="match status" value="1"/>
</dbReference>
<organism evidence="4 5">
    <name type="scientific">Adineta steineri</name>
    <dbReference type="NCBI Taxonomy" id="433720"/>
    <lineage>
        <taxon>Eukaryota</taxon>
        <taxon>Metazoa</taxon>
        <taxon>Spiralia</taxon>
        <taxon>Gnathifera</taxon>
        <taxon>Rotifera</taxon>
        <taxon>Eurotatoria</taxon>
        <taxon>Bdelloidea</taxon>
        <taxon>Adinetida</taxon>
        <taxon>Adinetidae</taxon>
        <taxon>Adineta</taxon>
    </lineage>
</organism>
<dbReference type="PROSITE" id="PS52019">
    <property type="entry name" value="PKS_MFAS_DH"/>
    <property type="match status" value="1"/>
</dbReference>
<evidence type="ECO:0000313" key="4">
    <source>
        <dbReference type="EMBL" id="CAF4091883.1"/>
    </source>
</evidence>
<accession>A0A819UPR4</accession>
<dbReference type="EMBL" id="CAJOAZ010005216">
    <property type="protein sequence ID" value="CAF4091883.1"/>
    <property type="molecule type" value="Genomic_DNA"/>
</dbReference>
<dbReference type="SUPFAM" id="SSF52151">
    <property type="entry name" value="FabD/lysophospholipase-like"/>
    <property type="match status" value="1"/>
</dbReference>
<comment type="caution">
    <text evidence="2">Lacks conserved residue(s) required for the propagation of feature annotation.</text>
</comment>
<dbReference type="InterPro" id="IPR029063">
    <property type="entry name" value="SAM-dependent_MTases_sf"/>
</dbReference>
<dbReference type="Proteomes" id="UP000663844">
    <property type="component" value="Unassembled WGS sequence"/>
</dbReference>
<name>A0A819UPR4_9BILA</name>
<dbReference type="Pfam" id="PF00698">
    <property type="entry name" value="Acyl_transf_1"/>
    <property type="match status" value="1"/>
</dbReference>
<proteinExistence type="predicted"/>
<dbReference type="AlphaFoldDB" id="A0A819UPR4"/>
<dbReference type="InterPro" id="IPR049900">
    <property type="entry name" value="PKS_mFAS_DH"/>
</dbReference>
<dbReference type="SUPFAM" id="SSF53335">
    <property type="entry name" value="S-adenosyl-L-methionine-dependent methyltransferases"/>
    <property type="match status" value="1"/>
</dbReference>
<dbReference type="GO" id="GO:0016740">
    <property type="term" value="F:transferase activity"/>
    <property type="evidence" value="ECO:0007669"/>
    <property type="project" value="UniProtKB-KW"/>
</dbReference>
<feature type="region of interest" description="N-terminal hotdog fold" evidence="2">
    <location>
        <begin position="216"/>
        <end position="351"/>
    </location>
</feature>
<dbReference type="InterPro" id="IPR050444">
    <property type="entry name" value="Polyketide_Synthase"/>
</dbReference>
<dbReference type="InterPro" id="IPR014043">
    <property type="entry name" value="Acyl_transferase_dom"/>
</dbReference>
<dbReference type="Gene3D" id="3.10.129.10">
    <property type="entry name" value="Hotdog Thioesterase"/>
    <property type="match status" value="1"/>
</dbReference>
<dbReference type="PANTHER" id="PTHR45681">
    <property type="entry name" value="POLYKETIDE SYNTHASE 44-RELATED"/>
    <property type="match status" value="1"/>
</dbReference>
<feature type="region of interest" description="C-terminal hotdog fold" evidence="2">
    <location>
        <begin position="366"/>
        <end position="525"/>
    </location>
</feature>
<reference evidence="4" key="1">
    <citation type="submission" date="2021-02" db="EMBL/GenBank/DDBJ databases">
        <authorList>
            <person name="Nowell W R."/>
        </authorList>
    </citation>
    <scope>NUCLEOTIDE SEQUENCE</scope>
</reference>
<evidence type="ECO:0000256" key="2">
    <source>
        <dbReference type="PROSITE-ProRule" id="PRU01363"/>
    </source>
</evidence>
<evidence type="ECO:0000256" key="1">
    <source>
        <dbReference type="ARBA" id="ARBA00022679"/>
    </source>
</evidence>
<dbReference type="InterPro" id="IPR016035">
    <property type="entry name" value="Acyl_Trfase/lysoPLipase"/>
</dbReference>
<dbReference type="InterPro" id="IPR001227">
    <property type="entry name" value="Ac_transferase_dom_sf"/>
</dbReference>
<dbReference type="Pfam" id="PF21089">
    <property type="entry name" value="PKS_DH_N"/>
    <property type="match status" value="1"/>
</dbReference>
<evidence type="ECO:0000313" key="5">
    <source>
        <dbReference type="Proteomes" id="UP000663844"/>
    </source>
</evidence>
<dbReference type="Gene3D" id="3.40.50.150">
    <property type="entry name" value="Vaccinia Virus protein VP39"/>
    <property type="match status" value="1"/>
</dbReference>
<gene>
    <name evidence="4" type="ORF">OXD698_LOCUS34936</name>
</gene>
<feature type="domain" description="PKS/mFAS DH" evidence="3">
    <location>
        <begin position="216"/>
        <end position="525"/>
    </location>
</feature>
<evidence type="ECO:0000259" key="3">
    <source>
        <dbReference type="PROSITE" id="PS52019"/>
    </source>
</evidence>